<dbReference type="AlphaFoldDB" id="A0A150PXY5"/>
<evidence type="ECO:0000313" key="2">
    <source>
        <dbReference type="EMBL" id="KYF60645.1"/>
    </source>
</evidence>
<comment type="caution">
    <text evidence="2">The sequence shown here is derived from an EMBL/GenBank/DDBJ whole genome shotgun (WGS) entry which is preliminary data.</text>
</comment>
<accession>A0A150PXY5</accession>
<dbReference type="PANTHER" id="PTHR43581:SF4">
    <property type="entry name" value="ATP_GTP PHOSPHATASE"/>
    <property type="match status" value="1"/>
</dbReference>
<protein>
    <recommendedName>
        <fullName evidence="1">ATPase AAA-type core domain-containing protein</fullName>
    </recommendedName>
</protein>
<dbReference type="InterPro" id="IPR051396">
    <property type="entry name" value="Bact_Antivir_Def_Nuclease"/>
</dbReference>
<dbReference type="Pfam" id="PF13304">
    <property type="entry name" value="AAA_21"/>
    <property type="match status" value="1"/>
</dbReference>
<dbReference type="InterPro" id="IPR003959">
    <property type="entry name" value="ATPase_AAA_core"/>
</dbReference>
<dbReference type="PANTHER" id="PTHR43581">
    <property type="entry name" value="ATP/GTP PHOSPHATASE"/>
    <property type="match status" value="1"/>
</dbReference>
<proteinExistence type="predicted"/>
<dbReference type="RefSeq" id="WP_061613436.1">
    <property type="nucleotide sequence ID" value="NZ_JEMA01001264.1"/>
</dbReference>
<evidence type="ECO:0000259" key="1">
    <source>
        <dbReference type="Pfam" id="PF13304"/>
    </source>
</evidence>
<dbReference type="InterPro" id="IPR027417">
    <property type="entry name" value="P-loop_NTPase"/>
</dbReference>
<dbReference type="GO" id="GO:0005524">
    <property type="term" value="F:ATP binding"/>
    <property type="evidence" value="ECO:0007669"/>
    <property type="project" value="InterPro"/>
</dbReference>
<dbReference type="PIRSF" id="PIRSF029347">
    <property type="entry name" value="RecF"/>
    <property type="match status" value="1"/>
</dbReference>
<dbReference type="OrthoDB" id="127554at2"/>
<dbReference type="Gene3D" id="3.40.50.300">
    <property type="entry name" value="P-loop containing nucleotide triphosphate hydrolases"/>
    <property type="match status" value="2"/>
</dbReference>
<sequence length="377" mass="42175">MLTSVLIHNYNCFVDFTIDLPRRLLIVGSNGSGKTSLWEALAGLQDVIVRSTEAASAFPTRSLTRWLRGDPVQRFAIDLELDAEAYHYEIELVHDVARQQASIRRERLTVDRKALYEAIEGDVRLYGDSPSGAPHTTFPFGRKRSFLPDMEPRHDNKRTIAFREALARVWLLAPSPRRIEPTTVGESPWLDRDGRNFSSWFRGVLVERPGLGNALFEALRPTLPGLRSIAFERISSEVRELMLTFRAEGTDYKLSAGELSDGQRSLVVLYGFLLGAIEHAALAFLDEPETGLAPHEMQPWLAAMSTALDKHDGQALVSSHHPAVIDYMAPARTVRFSRPSGGPARIDEVTLETAGGARVSEWLSRPWAYEDEHEEAS</sequence>
<dbReference type="GO" id="GO:0016887">
    <property type="term" value="F:ATP hydrolysis activity"/>
    <property type="evidence" value="ECO:0007669"/>
    <property type="project" value="InterPro"/>
</dbReference>
<dbReference type="InterPro" id="IPR014555">
    <property type="entry name" value="RecF-like"/>
</dbReference>
<dbReference type="Proteomes" id="UP000075260">
    <property type="component" value="Unassembled WGS sequence"/>
</dbReference>
<gene>
    <name evidence="2" type="ORF">BE15_15260</name>
</gene>
<name>A0A150PXY5_SORCE</name>
<evidence type="ECO:0000313" key="3">
    <source>
        <dbReference type="Proteomes" id="UP000075260"/>
    </source>
</evidence>
<dbReference type="EMBL" id="JEMA01001264">
    <property type="protein sequence ID" value="KYF60645.1"/>
    <property type="molecule type" value="Genomic_DNA"/>
</dbReference>
<dbReference type="SUPFAM" id="SSF52540">
    <property type="entry name" value="P-loop containing nucleoside triphosphate hydrolases"/>
    <property type="match status" value="1"/>
</dbReference>
<feature type="domain" description="ATPase AAA-type core" evidence="1">
    <location>
        <begin position="26"/>
        <end position="326"/>
    </location>
</feature>
<reference evidence="2 3" key="1">
    <citation type="submission" date="2014-02" db="EMBL/GenBank/DDBJ databases">
        <title>The small core and large imbalanced accessory genome model reveals a collaborative survival strategy of Sorangium cellulosum strains in nature.</title>
        <authorList>
            <person name="Han K."/>
            <person name="Peng R."/>
            <person name="Blom J."/>
            <person name="Li Y.-Z."/>
        </authorList>
    </citation>
    <scope>NUCLEOTIDE SEQUENCE [LARGE SCALE GENOMIC DNA]</scope>
    <source>
        <strain evidence="2 3">So0008-312</strain>
    </source>
</reference>
<organism evidence="2 3">
    <name type="scientific">Sorangium cellulosum</name>
    <name type="common">Polyangium cellulosum</name>
    <dbReference type="NCBI Taxonomy" id="56"/>
    <lineage>
        <taxon>Bacteria</taxon>
        <taxon>Pseudomonadati</taxon>
        <taxon>Myxococcota</taxon>
        <taxon>Polyangia</taxon>
        <taxon>Polyangiales</taxon>
        <taxon>Polyangiaceae</taxon>
        <taxon>Sorangium</taxon>
    </lineage>
</organism>